<accession>A0A1H4FW44</accession>
<evidence type="ECO:0000313" key="2">
    <source>
        <dbReference type="Proteomes" id="UP000198703"/>
    </source>
</evidence>
<keyword evidence="2" id="KW-1185">Reference proteome</keyword>
<name>A0A1H4FW44_9RHOB</name>
<dbReference type="EMBL" id="FNQM01000029">
    <property type="protein sequence ID" value="SEB01070.1"/>
    <property type="molecule type" value="Genomic_DNA"/>
</dbReference>
<evidence type="ECO:0000313" key="1">
    <source>
        <dbReference type="EMBL" id="SEB01070.1"/>
    </source>
</evidence>
<dbReference type="Proteomes" id="UP000198703">
    <property type="component" value="Unassembled WGS sequence"/>
</dbReference>
<proteinExistence type="predicted"/>
<reference evidence="1 2" key="1">
    <citation type="submission" date="2016-10" db="EMBL/GenBank/DDBJ databases">
        <authorList>
            <person name="de Groot N.N."/>
        </authorList>
    </citation>
    <scope>NUCLEOTIDE SEQUENCE [LARGE SCALE GENOMIC DNA]</scope>
    <source>
        <strain evidence="1 2">DSM 15345</strain>
    </source>
</reference>
<dbReference type="STRING" id="89524.SAMN05444370_12917"/>
<organism evidence="1 2">
    <name type="scientific">Rubrimonas cliftonensis</name>
    <dbReference type="NCBI Taxonomy" id="89524"/>
    <lineage>
        <taxon>Bacteria</taxon>
        <taxon>Pseudomonadati</taxon>
        <taxon>Pseudomonadota</taxon>
        <taxon>Alphaproteobacteria</taxon>
        <taxon>Rhodobacterales</taxon>
        <taxon>Paracoccaceae</taxon>
        <taxon>Rubrimonas</taxon>
    </lineage>
</organism>
<protein>
    <submittedName>
        <fullName evidence="1">Uncharacterized protein</fullName>
    </submittedName>
</protein>
<sequence length="87" mass="9911">MTRKTYVPEILAPRYALRVDDFGPDHVLHVRCEACARVVLIDAGELRRSFDACQRIVVLAERLRCARCAAPTPLSWSVYRRVPTPES</sequence>
<dbReference type="AlphaFoldDB" id="A0A1H4FW44"/>
<gene>
    <name evidence="1" type="ORF">SAMN05444370_12917</name>
</gene>
<dbReference type="RefSeq" id="WP_093256321.1">
    <property type="nucleotide sequence ID" value="NZ_FNQM01000029.1"/>
</dbReference>